<dbReference type="EMBL" id="CM040476">
    <property type="protein sequence ID" value="MCI4391799.1"/>
    <property type="molecule type" value="Genomic_DNA"/>
</dbReference>
<evidence type="ECO:0000313" key="2">
    <source>
        <dbReference type="Proteomes" id="UP000829447"/>
    </source>
</evidence>
<organism evidence="1 2">
    <name type="scientific">Pangasianodon gigas</name>
    <name type="common">Mekong giant catfish</name>
    <name type="synonym">Pangasius gigas</name>
    <dbReference type="NCBI Taxonomy" id="30993"/>
    <lineage>
        <taxon>Eukaryota</taxon>
        <taxon>Metazoa</taxon>
        <taxon>Chordata</taxon>
        <taxon>Craniata</taxon>
        <taxon>Vertebrata</taxon>
        <taxon>Euteleostomi</taxon>
        <taxon>Actinopterygii</taxon>
        <taxon>Neopterygii</taxon>
        <taxon>Teleostei</taxon>
        <taxon>Ostariophysi</taxon>
        <taxon>Siluriformes</taxon>
        <taxon>Pangasiidae</taxon>
        <taxon>Pangasianodon</taxon>
    </lineage>
</organism>
<proteinExistence type="predicted"/>
<gene>
    <name evidence="1" type="ORF">PGIGA_G00138560</name>
</gene>
<comment type="caution">
    <text evidence="1">The sequence shown here is derived from an EMBL/GenBank/DDBJ whole genome shotgun (WGS) entry which is preliminary data.</text>
</comment>
<feature type="non-terminal residue" evidence="1">
    <location>
        <position position="1"/>
    </location>
</feature>
<evidence type="ECO:0000313" key="1">
    <source>
        <dbReference type="EMBL" id="MCI4391799.1"/>
    </source>
</evidence>
<dbReference type="Proteomes" id="UP000829447">
    <property type="component" value="Linkage Group LG23"/>
</dbReference>
<reference evidence="1 2" key="1">
    <citation type="journal article" date="2022" name="bioRxiv">
        <title>An ancient truncated duplication of the anti-Mullerian hormone receptor type 2 gene is a potential conserved master sex determinant in the Pangasiidae catfish family.</title>
        <authorList>
            <person name="Wen M."/>
            <person name="Pan Q."/>
            <person name="Jouanno E."/>
            <person name="Montfort J."/>
            <person name="Zahm M."/>
            <person name="Cabau C."/>
            <person name="Klopp C."/>
            <person name="Iampietro C."/>
            <person name="Roques C."/>
            <person name="Bouchez O."/>
            <person name="Castinel A."/>
            <person name="Donnadieu C."/>
            <person name="Parrinello H."/>
            <person name="Poncet C."/>
            <person name="Belmonte E."/>
            <person name="Gautier V."/>
            <person name="Avarre J.-C."/>
            <person name="Dugue R."/>
            <person name="Gustiano R."/>
            <person name="Ha T.T.T."/>
            <person name="Campet M."/>
            <person name="Sriphairoj K."/>
            <person name="Ribolli J."/>
            <person name="de Almeida F.L."/>
            <person name="Desvignes T."/>
            <person name="Postlethwait J.H."/>
            <person name="Bucao C.F."/>
            <person name="Robinson-Rechavi M."/>
            <person name="Bobe J."/>
            <person name="Herpin A."/>
            <person name="Guiguen Y."/>
        </authorList>
    </citation>
    <scope>NUCLEOTIDE SEQUENCE [LARGE SCALE GENOMIC DNA]</scope>
    <source>
        <strain evidence="1">YG-Dec2019</strain>
    </source>
</reference>
<name>A0ACC5XKP6_PANGG</name>
<sequence length="160" mass="18199">SGGPNEEKPVTKKPKLLTIQHPSKPLAHLTAGDKKPKKDGVMEWKENGDSILYELKYKDGKLIIQKEGYYYVYSKLSYSAEGPPFIQMVKKNTTRYLGNSITLLTYYRHNSNSNKGSMRSSFLGGIFHLYKEDAVFVHVNNGSLIRLHNSADNFFGMFML</sequence>
<protein>
    <submittedName>
        <fullName evidence="1">Uncharacterized protein</fullName>
    </submittedName>
</protein>
<keyword evidence="2" id="KW-1185">Reference proteome</keyword>
<accession>A0ACC5XKP6</accession>